<protein>
    <submittedName>
        <fullName evidence="2">DUF262 domain-containing protein</fullName>
    </submittedName>
</protein>
<dbReference type="RefSeq" id="WP_262591268.1">
    <property type="nucleotide sequence ID" value="NZ_JAOQJQ010000005.1"/>
</dbReference>
<dbReference type="InterPro" id="IPR004919">
    <property type="entry name" value="GmrSD_N"/>
</dbReference>
<organism evidence="2 3">
    <name type="scientific">Brotonthovivens ammoniilytica</name>
    <dbReference type="NCBI Taxonomy" id="2981725"/>
    <lineage>
        <taxon>Bacteria</taxon>
        <taxon>Bacillati</taxon>
        <taxon>Bacillota</taxon>
        <taxon>Clostridia</taxon>
        <taxon>Lachnospirales</taxon>
        <taxon>Lachnospiraceae</taxon>
        <taxon>Brotonthovivens</taxon>
    </lineage>
</organism>
<sequence length="440" mass="51861">MYSFVDVKRFGPTDITVYYEVFLVKGIEGYECVYGRIINDFLKTQYTRVIFGDDHYENIKILKERYKSMKDNNIIEQIKNEQNDDYSDDSLFNISSWGADLSFREIVSMYEEDELVKPELQRKYVWDKVEASRFIESILMGLPVPSVFFAQSGSQKLIVDGYQRIMTVYDYVRGIFSTDGKIFRLSNSERINLRWRNKAFSELSVEEQRKIRSTTIHAIIFEQKRPENDDTSLYQIFERINTSGRTLTPQEIRNCVYQGTFNSLLFELNEDQKWRELFGSVKSDIRMRDIECILRFFVMKSKIVKDNVSKQISLKKVLNEFMGEFVNAPEKIIDEFRSEFINTMHRIYDCLGKNAFRNYSKDKYTKKFHPAIFDAISVAVYSEIKSGNFSLEMKSENHIKLLENEEFKIVCSIRTTDIENIKRRVNLAKEILIDGDGNES</sequence>
<feature type="domain" description="GmrSD restriction endonucleases N-terminal" evidence="1">
    <location>
        <begin position="105"/>
        <end position="257"/>
    </location>
</feature>
<evidence type="ECO:0000313" key="3">
    <source>
        <dbReference type="Proteomes" id="UP001652442"/>
    </source>
</evidence>
<dbReference type="PANTHER" id="PTHR39639">
    <property type="entry name" value="CHROMOSOME 16, WHOLE GENOME SHOTGUN SEQUENCE"/>
    <property type="match status" value="1"/>
</dbReference>
<dbReference type="Pfam" id="PF03235">
    <property type="entry name" value="GmrSD_N"/>
    <property type="match status" value="1"/>
</dbReference>
<keyword evidence="3" id="KW-1185">Reference proteome</keyword>
<dbReference type="Proteomes" id="UP001652442">
    <property type="component" value="Unassembled WGS sequence"/>
</dbReference>
<reference evidence="2 3" key="1">
    <citation type="journal article" date="2021" name="ISME Commun">
        <title>Automated analysis of genomic sequences facilitates high-throughput and comprehensive description of bacteria.</title>
        <authorList>
            <person name="Hitch T.C.A."/>
        </authorList>
    </citation>
    <scope>NUCLEOTIDE SEQUENCE [LARGE SCALE GENOMIC DNA]</scope>
    <source>
        <strain evidence="2 3">Sanger_109</strain>
    </source>
</reference>
<dbReference type="PANTHER" id="PTHR39639:SF1">
    <property type="entry name" value="DUF262 DOMAIN-CONTAINING PROTEIN"/>
    <property type="match status" value="1"/>
</dbReference>
<proteinExistence type="predicted"/>
<name>A0ABT2TLS5_9FIRM</name>
<accession>A0ABT2TLS5</accession>
<comment type="caution">
    <text evidence="2">The sequence shown here is derived from an EMBL/GenBank/DDBJ whole genome shotgun (WGS) entry which is preliminary data.</text>
</comment>
<evidence type="ECO:0000259" key="1">
    <source>
        <dbReference type="Pfam" id="PF03235"/>
    </source>
</evidence>
<gene>
    <name evidence="2" type="ORF">OCV88_12660</name>
</gene>
<evidence type="ECO:0000313" key="2">
    <source>
        <dbReference type="EMBL" id="MCU6763165.1"/>
    </source>
</evidence>
<dbReference type="EMBL" id="JAOQJQ010000005">
    <property type="protein sequence ID" value="MCU6763165.1"/>
    <property type="molecule type" value="Genomic_DNA"/>
</dbReference>